<reference evidence="3" key="1">
    <citation type="submission" date="2020-06" db="EMBL/GenBank/DDBJ databases">
        <authorList>
            <person name="Li T."/>
            <person name="Hu X."/>
            <person name="Zhang T."/>
            <person name="Song X."/>
            <person name="Zhang H."/>
            <person name="Dai N."/>
            <person name="Sheng W."/>
            <person name="Hou X."/>
            <person name="Wei L."/>
        </authorList>
    </citation>
    <scope>NUCLEOTIDE SEQUENCE</scope>
    <source>
        <strain evidence="3">KEN1</strain>
        <tissue evidence="3">Leaf</tissue>
    </source>
</reference>
<sequence length="416" mass="46939">MSSSDESVRFVGESNPGDYPFEATSRMAGSQSAGPSSGRRRSLRRLAANFRRLIDEEEEETREEFFIPASQVIYTPGPQARAPFPPPNCLSFFLAQVRAGLRFPIPSFYQEVAQLFQVPLNQLVPNSFRIMANFYMIFHFNGRPVSAQIFCQCFCLKTASRGFFLLTPRSGVSFLPAPNAPKKWKSRYFFCLSSWPWGFPDRWIEKIPPSLTVEERDAPLNSFINLLNERPYDCRAMIDVRLLGHFGLSPHVEPLDEPLADIMFKKYFRDLSEKEKEKGGGTPPSRSAKGTSASSASKGKRPMSPPGRTPSEGPAKRTRASLTGTPPGVPPIGSGEASAQKAEEKIKRLEKENAQLREAKKEAANHRVQMDRELKRLSKVSADHEKALRRPWRRLWLIIPTRRRAVISWKLTGPAK</sequence>
<name>A0AAW2WGQ4_9LAMI</name>
<proteinExistence type="predicted"/>
<evidence type="ECO:0000313" key="3">
    <source>
        <dbReference type="EMBL" id="KAL0439121.1"/>
    </source>
</evidence>
<protein>
    <recommendedName>
        <fullName evidence="2">Transposase (putative) gypsy type domain-containing protein</fullName>
    </recommendedName>
</protein>
<feature type="compositionally biased region" description="Low complexity" evidence="1">
    <location>
        <begin position="285"/>
        <end position="297"/>
    </location>
</feature>
<reference evidence="3" key="2">
    <citation type="journal article" date="2024" name="Plant">
        <title>Genomic evolution and insights into agronomic trait innovations of Sesamum species.</title>
        <authorList>
            <person name="Miao H."/>
            <person name="Wang L."/>
            <person name="Qu L."/>
            <person name="Liu H."/>
            <person name="Sun Y."/>
            <person name="Le M."/>
            <person name="Wang Q."/>
            <person name="Wei S."/>
            <person name="Zheng Y."/>
            <person name="Lin W."/>
            <person name="Duan Y."/>
            <person name="Cao H."/>
            <person name="Xiong S."/>
            <person name="Wang X."/>
            <person name="Wei L."/>
            <person name="Li C."/>
            <person name="Ma Q."/>
            <person name="Ju M."/>
            <person name="Zhao R."/>
            <person name="Li G."/>
            <person name="Mu C."/>
            <person name="Tian Q."/>
            <person name="Mei H."/>
            <person name="Zhang T."/>
            <person name="Gao T."/>
            <person name="Zhang H."/>
        </authorList>
    </citation>
    <scope>NUCLEOTIDE SEQUENCE</scope>
    <source>
        <strain evidence="3">KEN1</strain>
    </source>
</reference>
<organism evidence="3">
    <name type="scientific">Sesamum latifolium</name>
    <dbReference type="NCBI Taxonomy" id="2727402"/>
    <lineage>
        <taxon>Eukaryota</taxon>
        <taxon>Viridiplantae</taxon>
        <taxon>Streptophyta</taxon>
        <taxon>Embryophyta</taxon>
        <taxon>Tracheophyta</taxon>
        <taxon>Spermatophyta</taxon>
        <taxon>Magnoliopsida</taxon>
        <taxon>eudicotyledons</taxon>
        <taxon>Gunneridae</taxon>
        <taxon>Pentapetalae</taxon>
        <taxon>asterids</taxon>
        <taxon>lamiids</taxon>
        <taxon>Lamiales</taxon>
        <taxon>Pedaliaceae</taxon>
        <taxon>Sesamum</taxon>
    </lineage>
</organism>
<feature type="region of interest" description="Disordered" evidence="1">
    <location>
        <begin position="274"/>
        <end position="344"/>
    </location>
</feature>
<dbReference type="EMBL" id="JACGWN010000008">
    <property type="protein sequence ID" value="KAL0439121.1"/>
    <property type="molecule type" value="Genomic_DNA"/>
</dbReference>
<feature type="compositionally biased region" description="Low complexity" evidence="1">
    <location>
        <begin position="28"/>
        <end position="37"/>
    </location>
</feature>
<evidence type="ECO:0000256" key="1">
    <source>
        <dbReference type="SAM" id="MobiDB-lite"/>
    </source>
</evidence>
<dbReference type="AlphaFoldDB" id="A0AAW2WGQ4"/>
<comment type="caution">
    <text evidence="3">The sequence shown here is derived from an EMBL/GenBank/DDBJ whole genome shotgun (WGS) entry which is preliminary data.</text>
</comment>
<feature type="domain" description="Transposase (putative) gypsy type" evidence="2">
    <location>
        <begin position="93"/>
        <end position="157"/>
    </location>
</feature>
<dbReference type="Pfam" id="PF04195">
    <property type="entry name" value="Transposase_28"/>
    <property type="match status" value="1"/>
</dbReference>
<dbReference type="InterPro" id="IPR007321">
    <property type="entry name" value="Transposase_28"/>
</dbReference>
<gene>
    <name evidence="3" type="ORF">Slati_2395100</name>
</gene>
<evidence type="ECO:0000259" key="2">
    <source>
        <dbReference type="Pfam" id="PF04195"/>
    </source>
</evidence>
<feature type="region of interest" description="Disordered" evidence="1">
    <location>
        <begin position="1"/>
        <end position="40"/>
    </location>
</feature>
<accession>A0AAW2WGQ4</accession>